<evidence type="ECO:0000313" key="4">
    <source>
        <dbReference type="EMBL" id="KAJ7682948.1"/>
    </source>
</evidence>
<evidence type="ECO:0000256" key="2">
    <source>
        <dbReference type="ARBA" id="ARBA00022857"/>
    </source>
</evidence>
<gene>
    <name evidence="4" type="ORF">B0H17DRAFT_1160980</name>
</gene>
<dbReference type="PRINTS" id="PR00081">
    <property type="entry name" value="GDHRDH"/>
</dbReference>
<name>A0AAD7GA06_MYCRO</name>
<dbReference type="GO" id="GO:0050664">
    <property type="term" value="F:oxidoreductase activity, acting on NAD(P)H, oxygen as acceptor"/>
    <property type="evidence" value="ECO:0007669"/>
    <property type="project" value="TreeGrafter"/>
</dbReference>
<evidence type="ECO:0008006" key="6">
    <source>
        <dbReference type="Google" id="ProtNLM"/>
    </source>
</evidence>
<evidence type="ECO:0000256" key="3">
    <source>
        <dbReference type="ARBA" id="ARBA00023002"/>
    </source>
</evidence>
<reference evidence="4" key="1">
    <citation type="submission" date="2023-03" db="EMBL/GenBank/DDBJ databases">
        <title>Massive genome expansion in bonnet fungi (Mycena s.s.) driven by repeated elements and novel gene families across ecological guilds.</title>
        <authorList>
            <consortium name="Lawrence Berkeley National Laboratory"/>
            <person name="Harder C.B."/>
            <person name="Miyauchi S."/>
            <person name="Viragh M."/>
            <person name="Kuo A."/>
            <person name="Thoen E."/>
            <person name="Andreopoulos B."/>
            <person name="Lu D."/>
            <person name="Skrede I."/>
            <person name="Drula E."/>
            <person name="Henrissat B."/>
            <person name="Morin E."/>
            <person name="Kohler A."/>
            <person name="Barry K."/>
            <person name="LaButti K."/>
            <person name="Morin E."/>
            <person name="Salamov A."/>
            <person name="Lipzen A."/>
            <person name="Mereny Z."/>
            <person name="Hegedus B."/>
            <person name="Baldrian P."/>
            <person name="Stursova M."/>
            <person name="Weitz H."/>
            <person name="Taylor A."/>
            <person name="Grigoriev I.V."/>
            <person name="Nagy L.G."/>
            <person name="Martin F."/>
            <person name="Kauserud H."/>
        </authorList>
    </citation>
    <scope>NUCLEOTIDE SEQUENCE</scope>
    <source>
        <strain evidence="4">CBHHK067</strain>
    </source>
</reference>
<protein>
    <recommendedName>
        <fullName evidence="6">NAD(P)-binding protein</fullName>
    </recommendedName>
</protein>
<dbReference type="EMBL" id="JARKIE010000112">
    <property type="protein sequence ID" value="KAJ7682948.1"/>
    <property type="molecule type" value="Genomic_DNA"/>
</dbReference>
<dbReference type="PANTHER" id="PTHR43008">
    <property type="entry name" value="BENZIL REDUCTASE"/>
    <property type="match status" value="1"/>
</dbReference>
<dbReference type="FunFam" id="3.40.50.720:FF:000084">
    <property type="entry name" value="Short-chain dehydrogenase reductase"/>
    <property type="match status" value="1"/>
</dbReference>
<evidence type="ECO:0000313" key="5">
    <source>
        <dbReference type="Proteomes" id="UP001221757"/>
    </source>
</evidence>
<dbReference type="Gene3D" id="3.40.50.720">
    <property type="entry name" value="NAD(P)-binding Rossmann-like Domain"/>
    <property type="match status" value="1"/>
</dbReference>
<accession>A0AAD7GA06</accession>
<dbReference type="InterPro" id="IPR020904">
    <property type="entry name" value="Sc_DH/Rdtase_CS"/>
</dbReference>
<dbReference type="PROSITE" id="PS00061">
    <property type="entry name" value="ADH_SHORT"/>
    <property type="match status" value="1"/>
</dbReference>
<dbReference type="SUPFAM" id="SSF51735">
    <property type="entry name" value="NAD(P)-binding Rossmann-fold domains"/>
    <property type="match status" value="1"/>
</dbReference>
<dbReference type="PANTHER" id="PTHR43008:SF4">
    <property type="entry name" value="CHAIN DEHYDROGENASE, PUTATIVE (AFU_ORTHOLOGUE AFUA_4G08710)-RELATED"/>
    <property type="match status" value="1"/>
</dbReference>
<dbReference type="Pfam" id="PF13561">
    <property type="entry name" value="adh_short_C2"/>
    <property type="match status" value="1"/>
</dbReference>
<proteinExistence type="inferred from homology"/>
<keyword evidence="3" id="KW-0560">Oxidoreductase</keyword>
<evidence type="ECO:0000256" key="1">
    <source>
        <dbReference type="ARBA" id="ARBA00006484"/>
    </source>
</evidence>
<dbReference type="GO" id="GO:0016616">
    <property type="term" value="F:oxidoreductase activity, acting on the CH-OH group of donors, NAD or NADP as acceptor"/>
    <property type="evidence" value="ECO:0007669"/>
    <property type="project" value="UniProtKB-ARBA"/>
</dbReference>
<dbReference type="InterPro" id="IPR036291">
    <property type="entry name" value="NAD(P)-bd_dom_sf"/>
</dbReference>
<keyword evidence="5" id="KW-1185">Reference proteome</keyword>
<dbReference type="AlphaFoldDB" id="A0AAD7GA06"/>
<dbReference type="InterPro" id="IPR002347">
    <property type="entry name" value="SDR_fam"/>
</dbReference>
<dbReference type="Proteomes" id="UP001221757">
    <property type="component" value="Unassembled WGS sequence"/>
</dbReference>
<keyword evidence="2" id="KW-0521">NADP</keyword>
<comment type="caution">
    <text evidence="4">The sequence shown here is derived from an EMBL/GenBank/DDBJ whole genome shotgun (WGS) entry which is preliminary data.</text>
</comment>
<sequence>MAGLTETYSRDTLKDRTIPFMILSDAENPLTAPISRREVQTSRSVIEPSDTARLRFTVKGNAIVTGGAGMLALEAARALLEHGASGISLFDLVPSFESAHAVSALASLRQTFPNAKILTKVVDITSEDAVARGVSETISELGSLDILLCFAGVVGAVHAAELSIQQWRRMLDINTTGSWICAQAVGKQMIQQNTGGSIVFTASISAHSVNFPQPQVAYNVSKGAILQLKSSLAAEWARYGIRVNSISPGYMDTVLNEGEGLAAARDIWTSRNPMGRMGDPSELAGVVILLCSPAGKYINGADILVDGGGSVF</sequence>
<dbReference type="PRINTS" id="PR00080">
    <property type="entry name" value="SDRFAMILY"/>
</dbReference>
<organism evidence="4 5">
    <name type="scientific">Mycena rosella</name>
    <name type="common">Pink bonnet</name>
    <name type="synonym">Agaricus rosellus</name>
    <dbReference type="NCBI Taxonomy" id="1033263"/>
    <lineage>
        <taxon>Eukaryota</taxon>
        <taxon>Fungi</taxon>
        <taxon>Dikarya</taxon>
        <taxon>Basidiomycota</taxon>
        <taxon>Agaricomycotina</taxon>
        <taxon>Agaricomycetes</taxon>
        <taxon>Agaricomycetidae</taxon>
        <taxon>Agaricales</taxon>
        <taxon>Marasmiineae</taxon>
        <taxon>Mycenaceae</taxon>
        <taxon>Mycena</taxon>
    </lineage>
</organism>
<comment type="similarity">
    <text evidence="1">Belongs to the short-chain dehydrogenases/reductases (SDR) family.</text>
</comment>